<evidence type="ECO:0000313" key="2">
    <source>
        <dbReference type="Proteomes" id="UP000012099"/>
    </source>
</evidence>
<protein>
    <recommendedName>
        <fullName evidence="3">SLEI domain protein, PF07620 family</fullName>
    </recommendedName>
</protein>
<name>A0ABN0IY86_9LEPT</name>
<evidence type="ECO:0000313" key="1">
    <source>
        <dbReference type="EMBL" id="EMM99509.1"/>
    </source>
</evidence>
<comment type="caution">
    <text evidence="1">The sequence shown here is derived from an EMBL/GenBank/DDBJ whole genome shotgun (WGS) entry which is preliminary data.</text>
</comment>
<organism evidence="1 2">
    <name type="scientific">Leptospira noguchii str. 2007001578</name>
    <dbReference type="NCBI Taxonomy" id="1049974"/>
    <lineage>
        <taxon>Bacteria</taxon>
        <taxon>Pseudomonadati</taxon>
        <taxon>Spirochaetota</taxon>
        <taxon>Spirochaetia</taxon>
        <taxon>Leptospirales</taxon>
        <taxon>Leptospiraceae</taxon>
        <taxon>Leptospira</taxon>
    </lineage>
</organism>
<dbReference type="Proteomes" id="UP000012099">
    <property type="component" value="Unassembled WGS sequence"/>
</dbReference>
<proteinExistence type="predicted"/>
<dbReference type="EMBL" id="AHMH02000114">
    <property type="protein sequence ID" value="EMM99509.1"/>
    <property type="molecule type" value="Genomic_DNA"/>
</dbReference>
<accession>A0ABN0IY86</accession>
<sequence length="63" mass="7505">MLHGKIGFSKDIILKFHYKILKFTVVPTMEFFKNSIFNLLFLLGKMDEFYSQNPIEMLFLTLL</sequence>
<evidence type="ECO:0008006" key="3">
    <source>
        <dbReference type="Google" id="ProtNLM"/>
    </source>
</evidence>
<reference evidence="1 2" key="1">
    <citation type="submission" date="2013-01" db="EMBL/GenBank/DDBJ databases">
        <authorList>
            <person name="Harkins D.M."/>
            <person name="Durkin A.S."/>
            <person name="Brinkac L.M."/>
            <person name="Haft D.H."/>
            <person name="Selengut J.D."/>
            <person name="Sanka R."/>
            <person name="DePew J."/>
            <person name="Purushe J."/>
            <person name="Whelen A.C."/>
            <person name="Vinetz J.M."/>
            <person name="Sutton G.G."/>
            <person name="Nierman W.C."/>
            <person name="Fouts D.E."/>
        </authorList>
    </citation>
    <scope>NUCLEOTIDE SEQUENCE [LARGE SCALE GENOMIC DNA]</scope>
    <source>
        <strain evidence="1 2">2007001578</strain>
    </source>
</reference>
<gene>
    <name evidence="1" type="ORF">LEP1GSC035_1275</name>
</gene>
<keyword evidence="2" id="KW-1185">Reference proteome</keyword>